<keyword evidence="7" id="KW-0472">Membrane</keyword>
<dbReference type="InterPro" id="IPR001173">
    <property type="entry name" value="Glyco_trans_2-like"/>
</dbReference>
<evidence type="ECO:0000256" key="4">
    <source>
        <dbReference type="ARBA" id="ARBA00022692"/>
    </source>
</evidence>
<keyword evidence="1" id="KW-1003">Cell membrane</keyword>
<keyword evidence="3 9" id="KW-0808">Transferase</keyword>
<evidence type="ECO:0000256" key="3">
    <source>
        <dbReference type="ARBA" id="ARBA00022679"/>
    </source>
</evidence>
<dbReference type="PANTHER" id="PTHR48090:SF3">
    <property type="entry name" value="UNDECAPRENYL-PHOSPHATE 4-DEOXY-4-FORMAMIDO-L-ARABINOSE TRANSFERASE"/>
    <property type="match status" value="1"/>
</dbReference>
<dbReference type="EMBL" id="SLUN01000012">
    <property type="protein sequence ID" value="TCL69425.1"/>
    <property type="molecule type" value="Genomic_DNA"/>
</dbReference>
<evidence type="ECO:0000256" key="5">
    <source>
        <dbReference type="ARBA" id="ARBA00022985"/>
    </source>
</evidence>
<evidence type="ECO:0000259" key="8">
    <source>
        <dbReference type="Pfam" id="PF00535"/>
    </source>
</evidence>
<keyword evidence="4" id="KW-0812">Transmembrane</keyword>
<dbReference type="InterPro" id="IPR050256">
    <property type="entry name" value="Glycosyltransferase_2"/>
</dbReference>
<evidence type="ECO:0000256" key="6">
    <source>
        <dbReference type="ARBA" id="ARBA00022989"/>
    </source>
</evidence>
<sequence>MPQGDQPLLHQRGISLFFPAYNEEANVAVTIDKSLAVVEPLGCEYEIIVVDDGSKDRTSEVVSSYVRRNQHVVLQKHLKNQGYGGALQTGFLSCRYGLIFFSDCDLQFNLSELIGFIDVMEKDPTLDAVIGYRIRRVDSVIRKINAWGWNLWARLLFDLKFKDIDCAFKLLKKEVLEQIAIESTGALVSLELLAKIRNGGYRILEIGVHHYPRKEGRPTGAKLSVIFRAFYESFKLYGKIKSSKPKTT</sequence>
<evidence type="ECO:0000313" key="9">
    <source>
        <dbReference type="EMBL" id="TCL69425.1"/>
    </source>
</evidence>
<name>A0A4R1RSG2_HYDET</name>
<dbReference type="GO" id="GO:0005886">
    <property type="term" value="C:plasma membrane"/>
    <property type="evidence" value="ECO:0007669"/>
    <property type="project" value="TreeGrafter"/>
</dbReference>
<evidence type="ECO:0000256" key="7">
    <source>
        <dbReference type="ARBA" id="ARBA00023136"/>
    </source>
</evidence>
<evidence type="ECO:0000256" key="2">
    <source>
        <dbReference type="ARBA" id="ARBA00022676"/>
    </source>
</evidence>
<dbReference type="InterPro" id="IPR029044">
    <property type="entry name" value="Nucleotide-diphossugar_trans"/>
</dbReference>
<dbReference type="PANTHER" id="PTHR48090">
    <property type="entry name" value="UNDECAPRENYL-PHOSPHATE 4-DEOXY-4-FORMAMIDO-L-ARABINOSE TRANSFERASE-RELATED"/>
    <property type="match status" value="1"/>
</dbReference>
<reference evidence="9 10" key="1">
    <citation type="submission" date="2019-03" db="EMBL/GenBank/DDBJ databases">
        <title>Genomic Encyclopedia of Type Strains, Phase IV (KMG-IV): sequencing the most valuable type-strain genomes for metagenomic binning, comparative biology and taxonomic classification.</title>
        <authorList>
            <person name="Goeker M."/>
        </authorList>
    </citation>
    <scope>NUCLEOTIDE SEQUENCE [LARGE SCALE GENOMIC DNA]</scope>
    <source>
        <strain evidence="9 10">LX-B</strain>
    </source>
</reference>
<protein>
    <submittedName>
        <fullName evidence="9">Glycosyl transferase family 2</fullName>
    </submittedName>
</protein>
<gene>
    <name evidence="9" type="ORF">EDC14_1012122</name>
</gene>
<dbReference type="CDD" id="cd04179">
    <property type="entry name" value="DPM_DPG-synthase_like"/>
    <property type="match status" value="1"/>
</dbReference>
<keyword evidence="10" id="KW-1185">Reference proteome</keyword>
<dbReference type="SUPFAM" id="SSF53448">
    <property type="entry name" value="Nucleotide-diphospho-sugar transferases"/>
    <property type="match status" value="1"/>
</dbReference>
<proteinExistence type="predicted"/>
<evidence type="ECO:0000313" key="10">
    <source>
        <dbReference type="Proteomes" id="UP000295008"/>
    </source>
</evidence>
<dbReference type="Gene3D" id="3.90.550.10">
    <property type="entry name" value="Spore Coat Polysaccharide Biosynthesis Protein SpsA, Chain A"/>
    <property type="match status" value="1"/>
</dbReference>
<dbReference type="RefSeq" id="WP_165907963.1">
    <property type="nucleotide sequence ID" value="NZ_SLUN01000012.1"/>
</dbReference>
<keyword evidence="2" id="KW-0328">Glycosyltransferase</keyword>
<keyword evidence="6" id="KW-1133">Transmembrane helix</keyword>
<dbReference type="Pfam" id="PF00535">
    <property type="entry name" value="Glycos_transf_2"/>
    <property type="match status" value="1"/>
</dbReference>
<comment type="caution">
    <text evidence="9">The sequence shown here is derived from an EMBL/GenBank/DDBJ whole genome shotgun (WGS) entry which is preliminary data.</text>
</comment>
<dbReference type="GO" id="GO:0009103">
    <property type="term" value="P:lipopolysaccharide biosynthetic process"/>
    <property type="evidence" value="ECO:0007669"/>
    <property type="project" value="UniProtKB-KW"/>
</dbReference>
<organism evidence="9 10">
    <name type="scientific">Hydrogenispora ethanolica</name>
    <dbReference type="NCBI Taxonomy" id="1082276"/>
    <lineage>
        <taxon>Bacteria</taxon>
        <taxon>Bacillati</taxon>
        <taxon>Bacillota</taxon>
        <taxon>Hydrogenispora</taxon>
    </lineage>
</organism>
<dbReference type="Proteomes" id="UP000295008">
    <property type="component" value="Unassembled WGS sequence"/>
</dbReference>
<keyword evidence="5" id="KW-0448">Lipopolysaccharide biosynthesis</keyword>
<feature type="domain" description="Glycosyltransferase 2-like" evidence="8">
    <location>
        <begin position="15"/>
        <end position="178"/>
    </location>
</feature>
<evidence type="ECO:0000256" key="1">
    <source>
        <dbReference type="ARBA" id="ARBA00022475"/>
    </source>
</evidence>
<dbReference type="AlphaFoldDB" id="A0A4R1RSG2"/>
<accession>A0A4R1RSG2</accession>
<dbReference type="GO" id="GO:0099621">
    <property type="term" value="F:undecaprenyl-phosphate 4-deoxy-4-formamido-L-arabinose transferase activity"/>
    <property type="evidence" value="ECO:0007669"/>
    <property type="project" value="TreeGrafter"/>
</dbReference>